<reference evidence="1 2" key="1">
    <citation type="submission" date="2014-03" db="EMBL/GenBank/DDBJ databases">
        <title>Draft Genome Sequences of Four Burkholderia Strains.</title>
        <authorList>
            <person name="Liu X.Y."/>
            <person name="Li C.X."/>
            <person name="Xu J.H."/>
        </authorList>
    </citation>
    <scope>NUCLEOTIDE SEQUENCE [LARGE SCALE GENOMIC DNA]</scope>
    <source>
        <strain evidence="1 2">R27</strain>
    </source>
</reference>
<proteinExistence type="predicted"/>
<protein>
    <submittedName>
        <fullName evidence="1">Uncharacterized protein</fullName>
    </submittedName>
</protein>
<dbReference type="EMBL" id="JFHE01000060">
    <property type="protein sequence ID" value="KDR26143.1"/>
    <property type="molecule type" value="Genomic_DNA"/>
</dbReference>
<dbReference type="Proteomes" id="UP000027439">
    <property type="component" value="Unassembled WGS sequence"/>
</dbReference>
<organism evidence="1 2">
    <name type="scientific">Caballeronia grimmiae</name>
    <dbReference type="NCBI Taxonomy" id="1071679"/>
    <lineage>
        <taxon>Bacteria</taxon>
        <taxon>Pseudomonadati</taxon>
        <taxon>Pseudomonadota</taxon>
        <taxon>Betaproteobacteria</taxon>
        <taxon>Burkholderiales</taxon>
        <taxon>Burkholderiaceae</taxon>
        <taxon>Caballeronia</taxon>
    </lineage>
</organism>
<name>A0A069NCS3_9BURK</name>
<accession>A0A069NCS3</accession>
<evidence type="ECO:0000313" key="1">
    <source>
        <dbReference type="EMBL" id="KDR26143.1"/>
    </source>
</evidence>
<evidence type="ECO:0000313" key="2">
    <source>
        <dbReference type="Proteomes" id="UP000027439"/>
    </source>
</evidence>
<dbReference type="AlphaFoldDB" id="A0A069NCS3"/>
<gene>
    <name evidence="1" type="ORF">BG57_28420</name>
</gene>
<sequence length="99" mass="11154">MPSRILSRRAVLAILDAGKATGEWHSSAAIVESLSTVVNEHDRHMREVQFGLVLAAFDDIATSPFEYQFELICRIPAWALEAWTWLRANSEESEHDVDA</sequence>
<comment type="caution">
    <text evidence="1">The sequence shown here is derived from an EMBL/GenBank/DDBJ whole genome shotgun (WGS) entry which is preliminary data.</text>
</comment>